<name>A0ABZ0TWF6_9SPHI</name>
<evidence type="ECO:0000256" key="1">
    <source>
        <dbReference type="SAM" id="Phobius"/>
    </source>
</evidence>
<dbReference type="Proteomes" id="UP001324380">
    <property type="component" value="Chromosome"/>
</dbReference>
<protein>
    <submittedName>
        <fullName evidence="2">DUF3592 domain-containing protein</fullName>
    </submittedName>
</protein>
<keyword evidence="1" id="KW-0472">Membrane</keyword>
<reference evidence="2 3" key="1">
    <citation type="submission" date="2023-11" db="EMBL/GenBank/DDBJ databases">
        <title>Analysis of the Genomes of Mucilaginibacter gossypii cycad 4 and M. sabulilitoris SNA2: microbes with the potential for plant growth promotion.</title>
        <authorList>
            <person name="Hirsch A.M."/>
            <person name="Humm E."/>
            <person name="Rubbi M."/>
            <person name="Del Vecchio G."/>
            <person name="Ha S.M."/>
            <person name="Pellegrini M."/>
            <person name="Gunsalus R.P."/>
        </authorList>
    </citation>
    <scope>NUCLEOTIDE SEQUENCE [LARGE SCALE GENOMIC DNA]</scope>
    <source>
        <strain evidence="2 3">SNA2</strain>
    </source>
</reference>
<organism evidence="2 3">
    <name type="scientific">Mucilaginibacter sabulilitoris</name>
    <dbReference type="NCBI Taxonomy" id="1173583"/>
    <lineage>
        <taxon>Bacteria</taxon>
        <taxon>Pseudomonadati</taxon>
        <taxon>Bacteroidota</taxon>
        <taxon>Sphingobacteriia</taxon>
        <taxon>Sphingobacteriales</taxon>
        <taxon>Sphingobacteriaceae</taxon>
        <taxon>Mucilaginibacter</taxon>
    </lineage>
</organism>
<dbReference type="EMBL" id="CP139558">
    <property type="protein sequence ID" value="WPU96832.1"/>
    <property type="molecule type" value="Genomic_DNA"/>
</dbReference>
<proteinExistence type="predicted"/>
<gene>
    <name evidence="2" type="ORF">SNE25_15015</name>
</gene>
<evidence type="ECO:0000313" key="3">
    <source>
        <dbReference type="Proteomes" id="UP001324380"/>
    </source>
</evidence>
<keyword evidence="1" id="KW-0812">Transmembrane</keyword>
<keyword evidence="3" id="KW-1185">Reference proteome</keyword>
<evidence type="ECO:0000313" key="2">
    <source>
        <dbReference type="EMBL" id="WPU96832.1"/>
    </source>
</evidence>
<accession>A0ABZ0TWF6</accession>
<feature type="transmembrane region" description="Helical" evidence="1">
    <location>
        <begin position="6"/>
        <end position="27"/>
    </location>
</feature>
<keyword evidence="1" id="KW-1133">Transmembrane helix</keyword>
<dbReference type="RefSeq" id="WP_321565920.1">
    <property type="nucleotide sequence ID" value="NZ_CP139558.1"/>
</dbReference>
<sequence length="117" mass="13204">MNATVNEVLAITAGAFLAGIGVIKIYLRKQLQKIGIKVNGVVIRIDTNIGIGKRNLYYPVFRFVTLENEIIVKRVTWGSNPSIYSEGEHVVVIYDPTDKNHFIIDKLDIYWQSLGLL</sequence>